<dbReference type="InterPro" id="IPR013098">
    <property type="entry name" value="Ig_I-set"/>
</dbReference>
<keyword evidence="3 11" id="KW-0732">Signal</keyword>
<keyword evidence="9" id="KW-0393">Immunoglobulin domain</keyword>
<dbReference type="GO" id="GO:0097060">
    <property type="term" value="C:synaptic membrane"/>
    <property type="evidence" value="ECO:0007669"/>
    <property type="project" value="EnsemblMetazoa"/>
</dbReference>
<feature type="chain" id="PRO_5003402794" evidence="11">
    <location>
        <begin position="18"/>
        <end position="751"/>
    </location>
</feature>
<dbReference type="PANTHER" id="PTHR11640:SF31">
    <property type="entry name" value="IRREGULAR CHIASM C-ROUGHEST PROTEIN-RELATED"/>
    <property type="match status" value="1"/>
</dbReference>
<organism evidence="14">
    <name type="scientific">Caenorhabditis brenneri</name>
    <name type="common">Nematode worm</name>
    <dbReference type="NCBI Taxonomy" id="135651"/>
    <lineage>
        <taxon>Eukaryota</taxon>
        <taxon>Metazoa</taxon>
        <taxon>Ecdysozoa</taxon>
        <taxon>Nematoda</taxon>
        <taxon>Chromadorea</taxon>
        <taxon>Rhabditida</taxon>
        <taxon>Rhabditina</taxon>
        <taxon>Rhabditomorpha</taxon>
        <taxon>Rhabditoidea</taxon>
        <taxon>Rhabditidae</taxon>
        <taxon>Peloderinae</taxon>
        <taxon>Caenorhabditis</taxon>
    </lineage>
</organism>
<dbReference type="GO" id="GO:0008039">
    <property type="term" value="P:synaptic target recognition"/>
    <property type="evidence" value="ECO:0007669"/>
    <property type="project" value="EnsemblMetazoa"/>
</dbReference>
<name>G0M747_CAEBE</name>
<keyword evidence="2 10" id="KW-0812">Transmembrane</keyword>
<dbReference type="GO" id="GO:0044877">
    <property type="term" value="F:protein-containing complex binding"/>
    <property type="evidence" value="ECO:0007669"/>
    <property type="project" value="EnsemblMetazoa"/>
</dbReference>
<feature type="domain" description="Ig-like" evidence="12">
    <location>
        <begin position="378"/>
        <end position="454"/>
    </location>
</feature>
<feature type="domain" description="Ig-like" evidence="12">
    <location>
        <begin position="291"/>
        <end position="373"/>
    </location>
</feature>
<dbReference type="GO" id="GO:0098609">
    <property type="term" value="P:cell-cell adhesion"/>
    <property type="evidence" value="ECO:0007669"/>
    <property type="project" value="EnsemblMetazoa"/>
</dbReference>
<accession>G0M747</accession>
<dbReference type="Pfam" id="PF07679">
    <property type="entry name" value="I-set"/>
    <property type="match status" value="1"/>
</dbReference>
<evidence type="ECO:0000313" key="13">
    <source>
        <dbReference type="EMBL" id="EGT30342.1"/>
    </source>
</evidence>
<evidence type="ECO:0000256" key="5">
    <source>
        <dbReference type="ARBA" id="ARBA00022989"/>
    </source>
</evidence>
<evidence type="ECO:0000256" key="9">
    <source>
        <dbReference type="ARBA" id="ARBA00023319"/>
    </source>
</evidence>
<feature type="domain" description="Ig-like" evidence="12">
    <location>
        <begin position="22"/>
        <end position="122"/>
    </location>
</feature>
<dbReference type="SMART" id="SM00409">
    <property type="entry name" value="IG"/>
    <property type="match status" value="4"/>
</dbReference>
<dbReference type="Gene3D" id="2.60.40.10">
    <property type="entry name" value="Immunoglobulins"/>
    <property type="match status" value="5"/>
</dbReference>
<dbReference type="eggNOG" id="KOG3510">
    <property type="taxonomic scope" value="Eukaryota"/>
</dbReference>
<dbReference type="InterPro" id="IPR036179">
    <property type="entry name" value="Ig-like_dom_sf"/>
</dbReference>
<dbReference type="OMA" id="TLKMEDH"/>
<proteinExistence type="predicted"/>
<feature type="domain" description="Ig-like" evidence="12">
    <location>
        <begin position="462"/>
        <end position="561"/>
    </location>
</feature>
<feature type="signal peptide" evidence="11">
    <location>
        <begin position="1"/>
        <end position="17"/>
    </location>
</feature>
<keyword evidence="5 10" id="KW-1133">Transmembrane helix</keyword>
<dbReference type="GO" id="GO:0005911">
    <property type="term" value="C:cell-cell junction"/>
    <property type="evidence" value="ECO:0007669"/>
    <property type="project" value="TreeGrafter"/>
</dbReference>
<evidence type="ECO:0000256" key="8">
    <source>
        <dbReference type="ARBA" id="ARBA00023180"/>
    </source>
</evidence>
<evidence type="ECO:0000259" key="12">
    <source>
        <dbReference type="PROSITE" id="PS50835"/>
    </source>
</evidence>
<dbReference type="InterPro" id="IPR003598">
    <property type="entry name" value="Ig_sub2"/>
</dbReference>
<dbReference type="InterPro" id="IPR013783">
    <property type="entry name" value="Ig-like_fold"/>
</dbReference>
<evidence type="ECO:0000256" key="6">
    <source>
        <dbReference type="ARBA" id="ARBA00023136"/>
    </source>
</evidence>
<evidence type="ECO:0000256" key="4">
    <source>
        <dbReference type="ARBA" id="ARBA00022737"/>
    </source>
</evidence>
<dbReference type="GO" id="GO:0050839">
    <property type="term" value="F:cell adhesion molecule binding"/>
    <property type="evidence" value="ECO:0007669"/>
    <property type="project" value="EnsemblMetazoa"/>
</dbReference>
<comment type="subcellular location">
    <subcellularLocation>
        <location evidence="1">Membrane</location>
        <topology evidence="1">Single-pass type I membrane protein</topology>
    </subcellularLocation>
</comment>
<keyword evidence="4" id="KW-0677">Repeat</keyword>
<evidence type="ECO:0000256" key="10">
    <source>
        <dbReference type="SAM" id="Phobius"/>
    </source>
</evidence>
<keyword evidence="6 10" id="KW-0472">Membrane</keyword>
<dbReference type="InterPro" id="IPR051275">
    <property type="entry name" value="Cell_adhesion_signaling"/>
</dbReference>
<keyword evidence="8" id="KW-0325">Glycoprotein</keyword>
<dbReference type="GO" id="GO:0030424">
    <property type="term" value="C:axon"/>
    <property type="evidence" value="ECO:0007669"/>
    <property type="project" value="EnsemblMetazoa"/>
</dbReference>
<dbReference type="FunFam" id="2.60.40.10:FF:000077">
    <property type="entry name" value="Kirre like nephrin family adhesion molecule 3"/>
    <property type="match status" value="1"/>
</dbReference>
<dbReference type="GO" id="GO:0048668">
    <property type="term" value="P:collateral sprouting"/>
    <property type="evidence" value="ECO:0007669"/>
    <property type="project" value="EnsemblMetazoa"/>
</dbReference>
<sequence>MVRWLLWPLLALQLANCQQLQQRIVEAPKDTLAAVGETAILTCRVEHQQGPVQWMKDDFGLGTDRDKPLPGNKRYRMVGSAANGEYNLEISNVTLFDDDDFACQISESDHAKAVVSSKAKLTVLEHKNIAASGFRGRVSWRWARDIVRPTPPKIVKSHHSLKAIAGDPITQSCLSRKGKPPPTIGWAIASDEHGKHIISWLGESRSKFGGIHAKPEISQETVIAHVNETTQVEGGEHKSREDSSIYSIMSNLSFIPRPEDDHKYLVCISQHMTFPNKIEVDSVKLSLRYAPQINLTVASKLPLRENGSALLACNINAKPLDNVKINWYKGNQKLRETGDTLTFETLKMEDHNREIFCEATNEIGTTRGSIKLNVAFGARIMSTSQDKEVNEGDNAFFHCATLSNPAPAIYWTRGDSDEIIGHGENLTLENVRTWQQGNYNCTATVDGFRKQVLSHYLHIRGPPTVSMRDEVSASLEEATEIICEISGRPKTNNVRWTLNGREINFNNGRITVHQYPKPYGKESILKIKDLKEEDFGTYNCSANNGLGFDNRGTLLKKRNLLDWIVITAKFDKMVALAIISAGVLLVCLLCFLCMCKNNCRSKKSKFIDDQSDVTVKCEALDGQYFPEMYSSSPVDNVHLSTKDYISIPQNNPDLDFLAANGSFGPPGGLYPKCFNNSANEYIYNRYEHSYGSFGSGLSTPGGISDMYGVAMGDKLPVMETLQEVETPKTSNYNFLSSPEVVRPISRTSTHV</sequence>
<dbReference type="SUPFAM" id="SSF48726">
    <property type="entry name" value="Immunoglobulin"/>
    <property type="match status" value="4"/>
</dbReference>
<evidence type="ECO:0000256" key="11">
    <source>
        <dbReference type="SAM" id="SignalP"/>
    </source>
</evidence>
<dbReference type="InterPro" id="IPR013162">
    <property type="entry name" value="CD80_C2-set"/>
</dbReference>
<dbReference type="GO" id="GO:0007416">
    <property type="term" value="P:synapse assembly"/>
    <property type="evidence" value="ECO:0007669"/>
    <property type="project" value="EnsemblMetazoa"/>
</dbReference>
<dbReference type="GO" id="GO:0048755">
    <property type="term" value="P:branching morphogenesis of a nerve"/>
    <property type="evidence" value="ECO:0007669"/>
    <property type="project" value="EnsemblMetazoa"/>
</dbReference>
<dbReference type="AlphaFoldDB" id="G0M747"/>
<dbReference type="PANTHER" id="PTHR11640">
    <property type="entry name" value="NEPHRIN"/>
    <property type="match status" value="1"/>
</dbReference>
<dbReference type="PROSITE" id="PS50835">
    <property type="entry name" value="IG_LIKE"/>
    <property type="match status" value="5"/>
</dbReference>
<dbReference type="FunFam" id="2.60.40.10:FF:002412">
    <property type="entry name" value="Synaptogenesis protein syg-1"/>
    <property type="match status" value="1"/>
</dbReference>
<keyword evidence="7" id="KW-1015">Disulfide bond</keyword>
<feature type="domain" description="Ig-like" evidence="12">
    <location>
        <begin position="152"/>
        <end position="286"/>
    </location>
</feature>
<dbReference type="InterPro" id="IPR003599">
    <property type="entry name" value="Ig_sub"/>
</dbReference>
<dbReference type="STRING" id="135651.G0M747"/>
<evidence type="ECO:0000256" key="2">
    <source>
        <dbReference type="ARBA" id="ARBA00022692"/>
    </source>
</evidence>
<gene>
    <name evidence="13" type="primary">Cbn-syg-1</name>
    <name evidence="13" type="ORF">CAEBREN_16965</name>
</gene>
<dbReference type="HOGENOM" id="CLU_013520_2_1_1"/>
<evidence type="ECO:0000256" key="7">
    <source>
        <dbReference type="ARBA" id="ARBA00023157"/>
    </source>
</evidence>
<evidence type="ECO:0000256" key="1">
    <source>
        <dbReference type="ARBA" id="ARBA00004479"/>
    </source>
</evidence>
<reference evidence="14" key="1">
    <citation type="submission" date="2011-07" db="EMBL/GenBank/DDBJ databases">
        <authorList>
            <consortium name="Caenorhabditis brenneri Sequencing and Analysis Consortium"/>
            <person name="Wilson R.K."/>
        </authorList>
    </citation>
    <scope>NUCLEOTIDE SEQUENCE [LARGE SCALE GENOMIC DNA]</scope>
    <source>
        <strain evidence="14">PB2801</strain>
    </source>
</reference>
<dbReference type="GO" id="GO:0051017">
    <property type="term" value="P:actin filament bundle assembly"/>
    <property type="evidence" value="ECO:0007669"/>
    <property type="project" value="EnsemblMetazoa"/>
</dbReference>
<dbReference type="SMART" id="SM00408">
    <property type="entry name" value="IGc2"/>
    <property type="match status" value="4"/>
</dbReference>
<dbReference type="FunCoup" id="G0M747">
    <property type="interactions" value="246"/>
</dbReference>
<evidence type="ECO:0000313" key="14">
    <source>
        <dbReference type="Proteomes" id="UP000008068"/>
    </source>
</evidence>
<keyword evidence="14" id="KW-1185">Reference proteome</keyword>
<dbReference type="Pfam" id="PF13927">
    <property type="entry name" value="Ig_3"/>
    <property type="match status" value="2"/>
</dbReference>
<dbReference type="GO" id="GO:0007267">
    <property type="term" value="P:cell-cell signaling"/>
    <property type="evidence" value="ECO:0007669"/>
    <property type="project" value="EnsemblMetazoa"/>
</dbReference>
<dbReference type="InterPro" id="IPR007110">
    <property type="entry name" value="Ig-like_dom"/>
</dbReference>
<dbReference type="InParanoid" id="G0M747"/>
<dbReference type="Proteomes" id="UP000008068">
    <property type="component" value="Unassembled WGS sequence"/>
</dbReference>
<evidence type="ECO:0000256" key="3">
    <source>
        <dbReference type="ARBA" id="ARBA00022729"/>
    </source>
</evidence>
<dbReference type="OrthoDB" id="6413693at2759"/>
<dbReference type="EMBL" id="GL379786">
    <property type="protein sequence ID" value="EGT30342.1"/>
    <property type="molecule type" value="Genomic_DNA"/>
</dbReference>
<feature type="transmembrane region" description="Helical" evidence="10">
    <location>
        <begin position="573"/>
        <end position="595"/>
    </location>
</feature>
<protein>
    <submittedName>
        <fullName evidence="13">CBN-SYG-1 protein</fullName>
    </submittedName>
</protein>
<dbReference type="GO" id="GO:0098636">
    <property type="term" value="C:protein complex involved in cell adhesion"/>
    <property type="evidence" value="ECO:0007669"/>
    <property type="project" value="EnsemblMetazoa"/>
</dbReference>
<dbReference type="Pfam" id="PF08205">
    <property type="entry name" value="C2-set_2"/>
    <property type="match status" value="1"/>
</dbReference>